<dbReference type="AlphaFoldDB" id="A0A160PIN8"/>
<accession>A0A160PIN8</accession>
<sequence>MATSFKGLHLCPPKQPRPTHVRVQDAEGGETTLPLEEYEARAGQPPWQSLPWAGEAGPVPDDGDKHGPEFSM</sequence>
<dbReference type="RefSeq" id="WP_096486661.1">
    <property type="nucleotide sequence ID" value="NZ_AP014809.1"/>
</dbReference>
<feature type="compositionally biased region" description="Basic and acidic residues" evidence="1">
    <location>
        <begin position="62"/>
        <end position="72"/>
    </location>
</feature>
<protein>
    <submittedName>
        <fullName evidence="2">Uncharacterized protein</fullName>
    </submittedName>
</protein>
<dbReference type="Proteomes" id="UP000218288">
    <property type="component" value="Chromosome"/>
</dbReference>
<reference evidence="2 3" key="1">
    <citation type="journal article" date="2016" name="Genome Announc.">
        <title>Complete Genome Sequence of Methylobacterium populi P-1M, Isolated from Pink-Pigmented Household Biofilm.</title>
        <authorList>
            <person name="Morohoshi T."/>
            <person name="Ikeda T."/>
        </authorList>
    </citation>
    <scope>NUCLEOTIDE SEQUENCE [LARGE SCALE GENOMIC DNA]</scope>
    <source>
        <strain evidence="2 3">P-1M</strain>
    </source>
</reference>
<evidence type="ECO:0000313" key="2">
    <source>
        <dbReference type="EMBL" id="BAU92806.1"/>
    </source>
</evidence>
<proteinExistence type="predicted"/>
<organism evidence="2 3">
    <name type="scientific">Methylorubrum populi</name>
    <dbReference type="NCBI Taxonomy" id="223967"/>
    <lineage>
        <taxon>Bacteria</taxon>
        <taxon>Pseudomonadati</taxon>
        <taxon>Pseudomonadota</taxon>
        <taxon>Alphaproteobacteria</taxon>
        <taxon>Hyphomicrobiales</taxon>
        <taxon>Methylobacteriaceae</taxon>
        <taxon>Methylorubrum</taxon>
    </lineage>
</organism>
<dbReference type="OrthoDB" id="7997555at2"/>
<feature type="region of interest" description="Disordered" evidence="1">
    <location>
        <begin position="1"/>
        <end position="72"/>
    </location>
</feature>
<name>A0A160PIN8_9HYPH</name>
<gene>
    <name evidence="2" type="ORF">MPPM_4201</name>
</gene>
<dbReference type="EMBL" id="AP014809">
    <property type="protein sequence ID" value="BAU92806.1"/>
    <property type="molecule type" value="Genomic_DNA"/>
</dbReference>
<evidence type="ECO:0000313" key="3">
    <source>
        <dbReference type="Proteomes" id="UP000218288"/>
    </source>
</evidence>
<evidence type="ECO:0000256" key="1">
    <source>
        <dbReference type="SAM" id="MobiDB-lite"/>
    </source>
</evidence>